<protein>
    <submittedName>
        <fullName evidence="1">Uncharacterized protein</fullName>
    </submittedName>
</protein>
<reference evidence="1" key="2">
    <citation type="submission" date="2019-08" db="EMBL/GenBank/DDBJ databases">
        <title>Investigation of anaerobic lignin degradation for improved lignocellulosic biofuels.</title>
        <authorList>
            <person name="Deangelis K.PhD."/>
        </authorList>
    </citation>
    <scope>NUCLEOTIDE SEQUENCE [LARGE SCALE GENOMIC DNA]</scope>
    <source>
        <strain evidence="1">128R</strain>
    </source>
</reference>
<dbReference type="EMBL" id="VISQ01000001">
    <property type="protein sequence ID" value="TVZ72156.1"/>
    <property type="molecule type" value="Genomic_DNA"/>
</dbReference>
<comment type="caution">
    <text evidence="1">The sequence shown here is derived from an EMBL/GenBank/DDBJ whole genome shotgun (WGS) entry which is preliminary data.</text>
</comment>
<reference evidence="1" key="1">
    <citation type="submission" date="2019-06" db="EMBL/GenBank/DDBJ databases">
        <authorList>
            <person name="Deangelis K."/>
            <person name="Huntemann M."/>
            <person name="Clum A."/>
            <person name="Pillay M."/>
            <person name="Palaniappan K."/>
            <person name="Varghese N."/>
            <person name="Mikhailova N."/>
            <person name="Stamatis D."/>
            <person name="Reddy T."/>
            <person name="Daum C."/>
            <person name="Shapiro N."/>
            <person name="Ivanova N."/>
            <person name="Kyrpides N."/>
            <person name="Woyke T."/>
        </authorList>
    </citation>
    <scope>NUCLEOTIDE SEQUENCE [LARGE SCALE GENOMIC DNA]</scope>
    <source>
        <strain evidence="1">128R</strain>
    </source>
</reference>
<proteinExistence type="predicted"/>
<sequence length="57" mass="6605">MLIIFLAECTRSFCANCKKARKVCAFLKACNTLLSMKLLRQKRNLQEELLMANIQQL</sequence>
<organism evidence="1">
    <name type="scientific">Serratia fonticola</name>
    <dbReference type="NCBI Taxonomy" id="47917"/>
    <lineage>
        <taxon>Bacteria</taxon>
        <taxon>Pseudomonadati</taxon>
        <taxon>Pseudomonadota</taxon>
        <taxon>Gammaproteobacteria</taxon>
        <taxon>Enterobacterales</taxon>
        <taxon>Yersiniaceae</taxon>
        <taxon>Serratia</taxon>
    </lineage>
</organism>
<gene>
    <name evidence="1" type="ORF">FHU10_4824</name>
</gene>
<accession>A0A559TC05</accession>
<dbReference type="AlphaFoldDB" id="A0A559TC05"/>
<name>A0A559TC05_SERFO</name>
<evidence type="ECO:0000313" key="1">
    <source>
        <dbReference type="EMBL" id="TVZ72156.1"/>
    </source>
</evidence>